<protein>
    <recommendedName>
        <fullName evidence="6">MI domain-containing protein</fullName>
    </recommendedName>
</protein>
<evidence type="ECO:0000256" key="5">
    <source>
        <dbReference type="ARBA" id="ARBA00023242"/>
    </source>
</evidence>
<dbReference type="PANTHER" id="PTHR12626:SF0">
    <property type="entry name" value="PROGRAMMED CELL DEATH PROTEIN 4"/>
    <property type="match status" value="1"/>
</dbReference>
<dbReference type="GO" id="GO:0005737">
    <property type="term" value="C:cytoplasm"/>
    <property type="evidence" value="ECO:0007669"/>
    <property type="project" value="UniProtKB-SubCell"/>
</dbReference>
<name>A0A7S0ZQB9_NOCSC</name>
<keyword evidence="5" id="KW-0539">Nucleus</keyword>
<dbReference type="SUPFAM" id="SSF48371">
    <property type="entry name" value="ARM repeat"/>
    <property type="match status" value="3"/>
</dbReference>
<dbReference type="PROSITE" id="PS51366">
    <property type="entry name" value="MI"/>
    <property type="match status" value="3"/>
</dbReference>
<reference evidence="7" key="1">
    <citation type="submission" date="2021-01" db="EMBL/GenBank/DDBJ databases">
        <authorList>
            <person name="Corre E."/>
            <person name="Pelletier E."/>
            <person name="Niang G."/>
            <person name="Scheremetjew M."/>
            <person name="Finn R."/>
            <person name="Kale V."/>
            <person name="Holt S."/>
            <person name="Cochrane G."/>
            <person name="Meng A."/>
            <person name="Brown T."/>
            <person name="Cohen L."/>
        </authorList>
    </citation>
    <scope>NUCLEOTIDE SEQUENCE</scope>
</reference>
<gene>
    <name evidence="7" type="ORF">NSCI0253_LOCUS3512</name>
</gene>
<dbReference type="Gene3D" id="1.25.40.180">
    <property type="match status" value="3"/>
</dbReference>
<evidence type="ECO:0000313" key="7">
    <source>
        <dbReference type="EMBL" id="CAD8829166.1"/>
    </source>
</evidence>
<dbReference type="SMART" id="SM00544">
    <property type="entry name" value="MA3"/>
    <property type="match status" value="3"/>
</dbReference>
<organism evidence="7">
    <name type="scientific">Noctiluca scintillans</name>
    <name type="common">Sea sparkle</name>
    <name type="synonym">Red tide dinoflagellate</name>
    <dbReference type="NCBI Taxonomy" id="2966"/>
    <lineage>
        <taxon>Eukaryota</taxon>
        <taxon>Sar</taxon>
        <taxon>Alveolata</taxon>
        <taxon>Dinophyceae</taxon>
        <taxon>Noctilucales</taxon>
        <taxon>Noctilucaceae</taxon>
        <taxon>Noctiluca</taxon>
    </lineage>
</organism>
<comment type="similarity">
    <text evidence="2">Belongs to the PDCD4 family.</text>
</comment>
<sequence length="507" mass="56993">MVRTRKCEKGGPDIEIEDDDFGTVINPDLPPEELESPDWSAVAPLVQDSVPVPLARKHVSSFGTEEELGKEMPSKWTLSKFQEQARSTLTEYFVSLDLEEAATQIIELLQDCPSPDELGVIAIRMALERTESAYEAVVKLFCKLYVDAVDSKSLVRSFEKVFCALDDIVIDCPMAPLAILAMLCGCIKGEAIERKILTKLPESLMNSGLQVGDPTIKSMLSEVAADLKKFKQLVQPVLDQFFVALEVSDVQTFLTELDMTMFHHEFAKKAITLSFAQANPEPARESVIQLFNHLTSVNVLSKDDLQWAATRLLAVLDDLHHDVPACEELTKDMFVAMVADELISVPFLRWCVALRIGGPTGLRVLATIQRKTPEYSKRHLSTTQFKTELKNMILEYFNSHNEVEFERCVSELAPLSAEQSAELVRKVMVFAMERSGEECELALKLIVFLCRDEEVDMDAVEEGFDQMYSFMPDVMLDVPDARDMAKSFVVEAKKAGVLRHEWVEPQL</sequence>
<dbReference type="Pfam" id="PF02847">
    <property type="entry name" value="MA3"/>
    <property type="match status" value="3"/>
</dbReference>
<evidence type="ECO:0000256" key="4">
    <source>
        <dbReference type="ARBA" id="ARBA00022737"/>
    </source>
</evidence>
<keyword evidence="3" id="KW-0963">Cytoplasm</keyword>
<dbReference type="InterPro" id="IPR039778">
    <property type="entry name" value="PDCD4"/>
</dbReference>
<evidence type="ECO:0000259" key="6">
    <source>
        <dbReference type="PROSITE" id="PS51366"/>
    </source>
</evidence>
<dbReference type="InterPro" id="IPR003891">
    <property type="entry name" value="Initiation_fac_eIF4g_MI"/>
</dbReference>
<evidence type="ECO:0000256" key="2">
    <source>
        <dbReference type="ARBA" id="ARBA00005497"/>
    </source>
</evidence>
<feature type="domain" description="MI" evidence="6">
    <location>
        <begin position="384"/>
        <end position="507"/>
    </location>
</feature>
<dbReference type="PANTHER" id="PTHR12626">
    <property type="entry name" value="PROGRAMMED CELL DEATH 4"/>
    <property type="match status" value="1"/>
</dbReference>
<evidence type="ECO:0000256" key="3">
    <source>
        <dbReference type="ARBA" id="ARBA00022490"/>
    </source>
</evidence>
<dbReference type="GO" id="GO:0045892">
    <property type="term" value="P:negative regulation of DNA-templated transcription"/>
    <property type="evidence" value="ECO:0007669"/>
    <property type="project" value="InterPro"/>
</dbReference>
<dbReference type="AlphaFoldDB" id="A0A7S0ZQB9"/>
<dbReference type="InterPro" id="IPR016024">
    <property type="entry name" value="ARM-type_fold"/>
</dbReference>
<accession>A0A7S0ZQB9</accession>
<feature type="domain" description="MI" evidence="6">
    <location>
        <begin position="229"/>
        <end position="353"/>
    </location>
</feature>
<comment type="subcellular location">
    <subcellularLocation>
        <location evidence="1">Cytoplasm</location>
    </subcellularLocation>
</comment>
<keyword evidence="4" id="KW-0677">Repeat</keyword>
<dbReference type="EMBL" id="HBFQ01005009">
    <property type="protein sequence ID" value="CAD8829166.1"/>
    <property type="molecule type" value="Transcribed_RNA"/>
</dbReference>
<feature type="domain" description="MI" evidence="6">
    <location>
        <begin position="80"/>
        <end position="202"/>
    </location>
</feature>
<proteinExistence type="inferred from homology"/>
<evidence type="ECO:0000256" key="1">
    <source>
        <dbReference type="ARBA" id="ARBA00004496"/>
    </source>
</evidence>